<comment type="caution">
    <text evidence="2">The sequence shown here is derived from an EMBL/GenBank/DDBJ whole genome shotgun (WGS) entry which is preliminary data.</text>
</comment>
<evidence type="ECO:0000259" key="1">
    <source>
        <dbReference type="Pfam" id="PF05267"/>
    </source>
</evidence>
<name>A0AAD4PK16_9MUSC</name>
<proteinExistence type="predicted"/>
<dbReference type="EMBL" id="JAJJHW010002585">
    <property type="protein sequence ID" value="KAH8370579.1"/>
    <property type="molecule type" value="Genomic_DNA"/>
</dbReference>
<dbReference type="InterPro" id="IPR007931">
    <property type="entry name" value="TsetseEP"/>
</dbReference>
<accession>A0AAD4PK16</accession>
<reference evidence="2" key="1">
    <citation type="journal article" date="2021" name="Mol. Ecol. Resour.">
        <title>Phylogenomic analyses of the genus Drosophila reveals genomic signals of climate adaptation.</title>
        <authorList>
            <person name="Li F."/>
            <person name="Rane R.V."/>
            <person name="Luria V."/>
            <person name="Xiong Z."/>
            <person name="Chen J."/>
            <person name="Li Z."/>
            <person name="Catullo R.A."/>
            <person name="Griffin P.C."/>
            <person name="Schiffer M."/>
            <person name="Pearce S."/>
            <person name="Lee S.F."/>
            <person name="McElroy K."/>
            <person name="Stocker A."/>
            <person name="Shirriffs J."/>
            <person name="Cockerell F."/>
            <person name="Coppin C."/>
            <person name="Sgro C.M."/>
            <person name="Karger A."/>
            <person name="Cain J.W."/>
            <person name="Weber J.A."/>
            <person name="Santpere G."/>
            <person name="Kirschner M.W."/>
            <person name="Hoffmann A.A."/>
            <person name="Oakeshott J.G."/>
            <person name="Zhang G."/>
        </authorList>
    </citation>
    <scope>NUCLEOTIDE SEQUENCE</scope>
    <source>
        <strain evidence="2">BGI-SZ-2011g</strain>
    </source>
</reference>
<dbReference type="Pfam" id="PF05267">
    <property type="entry name" value="DUF725"/>
    <property type="match status" value="1"/>
</dbReference>
<dbReference type="Proteomes" id="UP001200034">
    <property type="component" value="Unassembled WGS sequence"/>
</dbReference>
<evidence type="ECO:0000313" key="3">
    <source>
        <dbReference type="Proteomes" id="UP001200034"/>
    </source>
</evidence>
<evidence type="ECO:0000313" key="2">
    <source>
        <dbReference type="EMBL" id="KAH8370579.1"/>
    </source>
</evidence>
<sequence>MPTASPDATLDECHDEYLLASANASNSYALSFELCELTANETKIDLSVNELLERQQIEQGRIEVCANLDQCEALETHLEYFACVRDSGNRNLQLLVDINNNATSAHTRLREDYSELQQTLVLCTLEAQVVYMQDMRQAYAELQECRQQSN</sequence>
<protein>
    <recommendedName>
        <fullName evidence="1">Protein TsetseEP domain-containing protein</fullName>
    </recommendedName>
</protein>
<dbReference type="AlphaFoldDB" id="A0AAD4PK16"/>
<gene>
    <name evidence="2" type="ORF">KR093_004175</name>
</gene>
<organism evidence="2 3">
    <name type="scientific">Drosophila rubida</name>
    <dbReference type="NCBI Taxonomy" id="30044"/>
    <lineage>
        <taxon>Eukaryota</taxon>
        <taxon>Metazoa</taxon>
        <taxon>Ecdysozoa</taxon>
        <taxon>Arthropoda</taxon>
        <taxon>Hexapoda</taxon>
        <taxon>Insecta</taxon>
        <taxon>Pterygota</taxon>
        <taxon>Neoptera</taxon>
        <taxon>Endopterygota</taxon>
        <taxon>Diptera</taxon>
        <taxon>Brachycera</taxon>
        <taxon>Muscomorpha</taxon>
        <taxon>Ephydroidea</taxon>
        <taxon>Drosophilidae</taxon>
        <taxon>Drosophila</taxon>
    </lineage>
</organism>
<keyword evidence="3" id="KW-1185">Reference proteome</keyword>
<feature type="domain" description="Protein TsetseEP" evidence="1">
    <location>
        <begin position="11"/>
        <end position="128"/>
    </location>
</feature>